<dbReference type="AlphaFoldDB" id="A0A2T0WLB3"/>
<sequence length="138" mass="15388">MKNKINILLGLGIFLLSLGACEVKSQKDQSSEQVAVQNVDSDTFLKLISEGDGILIDVRTEEEMSNGVIGDPVKIDFSDKDFYQELDQLPKDTEIYFYCAVGGRSGKAAEYLISKGYQNVYNLKGGYDEWVKNGYPKN</sequence>
<feature type="domain" description="Rhodanese" evidence="1">
    <location>
        <begin position="49"/>
        <end position="138"/>
    </location>
</feature>
<keyword evidence="2" id="KW-0808">Transferase</keyword>
<dbReference type="InterPro" id="IPR036873">
    <property type="entry name" value="Rhodanese-like_dom_sf"/>
</dbReference>
<dbReference type="InterPro" id="IPR001763">
    <property type="entry name" value="Rhodanese-like_dom"/>
</dbReference>
<dbReference type="EMBL" id="PVTR01000006">
    <property type="protein sequence ID" value="PRY87486.1"/>
    <property type="molecule type" value="Genomic_DNA"/>
</dbReference>
<gene>
    <name evidence="2" type="ORF">CLW00_106106</name>
</gene>
<dbReference type="InterPro" id="IPR050229">
    <property type="entry name" value="GlpE_sulfurtransferase"/>
</dbReference>
<dbReference type="Pfam" id="PF00581">
    <property type="entry name" value="Rhodanese"/>
    <property type="match status" value="1"/>
</dbReference>
<dbReference type="Proteomes" id="UP000238157">
    <property type="component" value="Unassembled WGS sequence"/>
</dbReference>
<dbReference type="RefSeq" id="WP_106133777.1">
    <property type="nucleotide sequence ID" value="NZ_PVTR01000006.1"/>
</dbReference>
<keyword evidence="3" id="KW-1185">Reference proteome</keyword>
<organism evidence="2 3">
    <name type="scientific">Mongoliibacter ruber</name>
    <dbReference type="NCBI Taxonomy" id="1750599"/>
    <lineage>
        <taxon>Bacteria</taxon>
        <taxon>Pseudomonadati</taxon>
        <taxon>Bacteroidota</taxon>
        <taxon>Cytophagia</taxon>
        <taxon>Cytophagales</taxon>
        <taxon>Cyclobacteriaceae</taxon>
        <taxon>Mongoliibacter</taxon>
    </lineage>
</organism>
<evidence type="ECO:0000259" key="1">
    <source>
        <dbReference type="PROSITE" id="PS50206"/>
    </source>
</evidence>
<dbReference type="Gene3D" id="3.40.250.10">
    <property type="entry name" value="Rhodanese-like domain"/>
    <property type="match status" value="1"/>
</dbReference>
<protein>
    <submittedName>
        <fullName evidence="2">Rhodanese-related sulfurtransferase</fullName>
    </submittedName>
</protein>
<dbReference type="PROSITE" id="PS50206">
    <property type="entry name" value="RHODANESE_3"/>
    <property type="match status" value="1"/>
</dbReference>
<dbReference type="GO" id="GO:0016740">
    <property type="term" value="F:transferase activity"/>
    <property type="evidence" value="ECO:0007669"/>
    <property type="project" value="UniProtKB-KW"/>
</dbReference>
<dbReference type="SMART" id="SM00450">
    <property type="entry name" value="RHOD"/>
    <property type="match status" value="1"/>
</dbReference>
<dbReference type="OrthoDB" id="9808735at2"/>
<dbReference type="PANTHER" id="PTHR43031:SF16">
    <property type="entry name" value="OXIDOREDUCTASE"/>
    <property type="match status" value="1"/>
</dbReference>
<reference evidence="2 3" key="1">
    <citation type="submission" date="2018-03" db="EMBL/GenBank/DDBJ databases">
        <title>Genomic Encyclopedia of Archaeal and Bacterial Type Strains, Phase II (KMG-II): from individual species to whole genera.</title>
        <authorList>
            <person name="Goeker M."/>
        </authorList>
    </citation>
    <scope>NUCLEOTIDE SEQUENCE [LARGE SCALE GENOMIC DNA]</scope>
    <source>
        <strain evidence="2 3">DSM 27929</strain>
    </source>
</reference>
<proteinExistence type="predicted"/>
<evidence type="ECO:0000313" key="3">
    <source>
        <dbReference type="Proteomes" id="UP000238157"/>
    </source>
</evidence>
<name>A0A2T0WLB3_9BACT</name>
<dbReference type="PROSITE" id="PS51257">
    <property type="entry name" value="PROKAR_LIPOPROTEIN"/>
    <property type="match status" value="1"/>
</dbReference>
<accession>A0A2T0WLB3</accession>
<dbReference type="PANTHER" id="PTHR43031">
    <property type="entry name" value="FAD-DEPENDENT OXIDOREDUCTASE"/>
    <property type="match status" value="1"/>
</dbReference>
<evidence type="ECO:0000313" key="2">
    <source>
        <dbReference type="EMBL" id="PRY87486.1"/>
    </source>
</evidence>
<dbReference type="SUPFAM" id="SSF52821">
    <property type="entry name" value="Rhodanese/Cell cycle control phosphatase"/>
    <property type="match status" value="1"/>
</dbReference>
<comment type="caution">
    <text evidence="2">The sequence shown here is derived from an EMBL/GenBank/DDBJ whole genome shotgun (WGS) entry which is preliminary data.</text>
</comment>
<dbReference type="CDD" id="cd00158">
    <property type="entry name" value="RHOD"/>
    <property type="match status" value="1"/>
</dbReference>